<evidence type="ECO:0000259" key="1">
    <source>
        <dbReference type="PROSITE" id="PS51186"/>
    </source>
</evidence>
<accession>A0ABV8A1Q9</accession>
<dbReference type="RefSeq" id="WP_380075785.1">
    <property type="nucleotide sequence ID" value="NZ_JBHRZF010000025.1"/>
</dbReference>
<dbReference type="PROSITE" id="PS51186">
    <property type="entry name" value="GNAT"/>
    <property type="match status" value="1"/>
</dbReference>
<feature type="domain" description="N-acetyltransferase" evidence="1">
    <location>
        <begin position="159"/>
        <end position="308"/>
    </location>
</feature>
<dbReference type="Proteomes" id="UP001595748">
    <property type="component" value="Unassembled WGS sequence"/>
</dbReference>
<comment type="caution">
    <text evidence="2">The sequence shown here is derived from an EMBL/GenBank/DDBJ whole genome shotgun (WGS) entry which is preliminary data.</text>
</comment>
<evidence type="ECO:0000313" key="3">
    <source>
        <dbReference type="Proteomes" id="UP001595748"/>
    </source>
</evidence>
<name>A0ABV8A1Q9_9DEIO</name>
<dbReference type="InterPro" id="IPR000182">
    <property type="entry name" value="GNAT_dom"/>
</dbReference>
<organism evidence="2 3">
    <name type="scientific">Deinococcus antarcticus</name>
    <dbReference type="NCBI Taxonomy" id="1298767"/>
    <lineage>
        <taxon>Bacteria</taxon>
        <taxon>Thermotogati</taxon>
        <taxon>Deinococcota</taxon>
        <taxon>Deinococci</taxon>
        <taxon>Deinococcales</taxon>
        <taxon>Deinococcaceae</taxon>
        <taxon>Deinococcus</taxon>
    </lineage>
</organism>
<gene>
    <name evidence="2" type="ORF">ACFOPQ_02440</name>
</gene>
<dbReference type="SUPFAM" id="SSF55729">
    <property type="entry name" value="Acyl-CoA N-acyltransferases (Nat)"/>
    <property type="match status" value="1"/>
</dbReference>
<dbReference type="EMBL" id="JBHRZF010000025">
    <property type="protein sequence ID" value="MFC3859623.1"/>
    <property type="molecule type" value="Genomic_DNA"/>
</dbReference>
<keyword evidence="3" id="KW-1185">Reference proteome</keyword>
<protein>
    <recommendedName>
        <fullName evidence="1">N-acetyltransferase domain-containing protein</fullName>
    </recommendedName>
</protein>
<dbReference type="CDD" id="cd04301">
    <property type="entry name" value="NAT_SF"/>
    <property type="match status" value="1"/>
</dbReference>
<sequence>MFTTQVARTHPDLPAFPSGPAPEVVLSLLEGNLAVGRVGLWRGPDWQGRRTGLIGSPALLDPSGLPELLHAACAELRQLGAEVALGPLNGSTWFSYRLVTDWGKRPPFLLEPWSSPAELAGWQAAGFAPLLHYHSSAVTPETHAPDGRAAELARKFADVTVRSPTLCEPALSRDLAALHGLSLAAFAGNPLYSPLSLPSFEALYRPLLGRVPLDWVWLAERAGEMVGFFFAYPDPASGALVLKTIAVKPGRAQAGLGRYLSHLFHARAFAAGVPEVIHALMWDGNESAAISARSAPVVRRYALLGRDL</sequence>
<dbReference type="InterPro" id="IPR016181">
    <property type="entry name" value="Acyl_CoA_acyltransferase"/>
</dbReference>
<dbReference type="Gene3D" id="3.40.630.30">
    <property type="match status" value="1"/>
</dbReference>
<reference evidence="3" key="1">
    <citation type="journal article" date="2019" name="Int. J. Syst. Evol. Microbiol.">
        <title>The Global Catalogue of Microorganisms (GCM) 10K type strain sequencing project: providing services to taxonomists for standard genome sequencing and annotation.</title>
        <authorList>
            <consortium name="The Broad Institute Genomics Platform"/>
            <consortium name="The Broad Institute Genome Sequencing Center for Infectious Disease"/>
            <person name="Wu L."/>
            <person name="Ma J."/>
        </authorList>
    </citation>
    <scope>NUCLEOTIDE SEQUENCE [LARGE SCALE GENOMIC DNA]</scope>
    <source>
        <strain evidence="3">CCTCC AB 2013263</strain>
    </source>
</reference>
<proteinExistence type="predicted"/>
<evidence type="ECO:0000313" key="2">
    <source>
        <dbReference type="EMBL" id="MFC3859623.1"/>
    </source>
</evidence>